<comment type="subcellular location">
    <subcellularLocation>
        <location evidence="1 8">Nucleus</location>
    </subcellularLocation>
</comment>
<dbReference type="PANTHER" id="PTHR12133">
    <property type="entry name" value="TRNA (ADENINE(58)-N(1))-METHYLTRANSFERASE"/>
    <property type="match status" value="1"/>
</dbReference>
<keyword evidence="3 8" id="KW-0808">Transferase</keyword>
<evidence type="ECO:0000256" key="10">
    <source>
        <dbReference type="SAM" id="MobiDB-lite"/>
    </source>
</evidence>
<dbReference type="InterPro" id="IPR029063">
    <property type="entry name" value="SAM-dependent_MTases_sf"/>
</dbReference>
<organism evidence="12 13">
    <name type="scientific">Pristionchus mayeri</name>
    <dbReference type="NCBI Taxonomy" id="1317129"/>
    <lineage>
        <taxon>Eukaryota</taxon>
        <taxon>Metazoa</taxon>
        <taxon>Ecdysozoa</taxon>
        <taxon>Nematoda</taxon>
        <taxon>Chromadorea</taxon>
        <taxon>Rhabditida</taxon>
        <taxon>Rhabditina</taxon>
        <taxon>Diplogasteromorpha</taxon>
        <taxon>Diplogasteroidea</taxon>
        <taxon>Neodiplogasteridae</taxon>
        <taxon>Pristionchus</taxon>
    </lineage>
</organism>
<evidence type="ECO:0000256" key="2">
    <source>
        <dbReference type="ARBA" id="ARBA00022603"/>
    </source>
</evidence>
<evidence type="ECO:0000256" key="9">
    <source>
        <dbReference type="PIRSR" id="PIRSR017269-1"/>
    </source>
</evidence>
<sequence length="324" mass="35066">MLKTESTDSSSQKGAGIGGPSFVGLSELIEEGDTVIVYVSFGSMYPIVVKRGMSITMKFGQLRHEFLIGKQWGSRVTTTAGFIHALRPTSDLWTRCLPKRTQILYTPDVSLILSLLDVRGGSVVAESGTGSGSLSHALAIGVLPDGHVYTHDIDETRTRKIEAEFKEHGLSHVTTPVVQNVCVEGFFVENSCDGVFLDVPCPWEAVENAVRALSKPRGGRLVSFSPCIEQVQRTASAMREAGFVEVECIEIVPRQLMVVDERKQSLGEFNLHGDGEECAPGKGRKRKTPCGGKDEDGGTTTIVSPSTQPTHTGYLISATMLPRL</sequence>
<dbReference type="PANTHER" id="PTHR12133:SF2">
    <property type="entry name" value="TRNA (ADENINE(58)-N(1))-METHYLTRANSFERASE CATALYTIC SUBUNIT TRMT61A"/>
    <property type="match status" value="1"/>
</dbReference>
<evidence type="ECO:0000256" key="6">
    <source>
        <dbReference type="ARBA" id="ARBA00023242"/>
    </source>
</evidence>
<dbReference type="EC" id="2.1.1.220" evidence="8"/>
<accession>A0AAN5CZY3</accession>
<dbReference type="GO" id="GO:0160107">
    <property type="term" value="F:tRNA (adenine(58)-N1)-methyltransferase activity"/>
    <property type="evidence" value="ECO:0007669"/>
    <property type="project" value="UniProtKB-EC"/>
</dbReference>
<dbReference type="Proteomes" id="UP001328107">
    <property type="component" value="Unassembled WGS sequence"/>
</dbReference>
<reference evidence="13" key="1">
    <citation type="submission" date="2022-10" db="EMBL/GenBank/DDBJ databases">
        <title>Genome assembly of Pristionchus species.</title>
        <authorList>
            <person name="Yoshida K."/>
            <person name="Sommer R.J."/>
        </authorList>
    </citation>
    <scope>NUCLEOTIDE SEQUENCE [LARGE SCALE GENOMIC DNA]</scope>
    <source>
        <strain evidence="13">RS5460</strain>
    </source>
</reference>
<evidence type="ECO:0000259" key="11">
    <source>
        <dbReference type="Pfam" id="PF08704"/>
    </source>
</evidence>
<dbReference type="InterPro" id="IPR014816">
    <property type="entry name" value="tRNA_MeTrfase_Gcd14"/>
</dbReference>
<feature type="binding site" evidence="9">
    <location>
        <position position="152"/>
    </location>
    <ligand>
        <name>S-adenosyl-L-methionine</name>
        <dbReference type="ChEBI" id="CHEBI:59789"/>
    </ligand>
</feature>
<keyword evidence="6 8" id="KW-0539">Nucleus</keyword>
<dbReference type="Pfam" id="PF08704">
    <property type="entry name" value="GCD14"/>
    <property type="match status" value="1"/>
</dbReference>
<evidence type="ECO:0000256" key="4">
    <source>
        <dbReference type="ARBA" id="ARBA00022691"/>
    </source>
</evidence>
<proteinExistence type="inferred from homology"/>
<dbReference type="SUPFAM" id="SSF53335">
    <property type="entry name" value="S-adenosyl-L-methionine-dependent methyltransferases"/>
    <property type="match status" value="1"/>
</dbReference>
<comment type="similarity">
    <text evidence="8">Belongs to the class I-like SAM-binding methyltransferase superfamily. TRM61 family.</text>
</comment>
<keyword evidence="5 8" id="KW-0819">tRNA processing</keyword>
<evidence type="ECO:0000313" key="13">
    <source>
        <dbReference type="Proteomes" id="UP001328107"/>
    </source>
</evidence>
<dbReference type="PIRSF" id="PIRSF017269">
    <property type="entry name" value="GCD14"/>
    <property type="match status" value="1"/>
</dbReference>
<dbReference type="Gene3D" id="3.10.330.20">
    <property type="match status" value="1"/>
</dbReference>
<keyword evidence="2 8" id="KW-0489">Methyltransferase</keyword>
<evidence type="ECO:0000256" key="3">
    <source>
        <dbReference type="ARBA" id="ARBA00022679"/>
    </source>
</evidence>
<comment type="caution">
    <text evidence="12">The sequence shown here is derived from an EMBL/GenBank/DDBJ whole genome shotgun (WGS) entry which is preliminary data.</text>
</comment>
<dbReference type="FunFam" id="3.40.50.150:FF:001159">
    <property type="match status" value="1"/>
</dbReference>
<evidence type="ECO:0000256" key="5">
    <source>
        <dbReference type="ARBA" id="ARBA00022694"/>
    </source>
</evidence>
<dbReference type="GO" id="GO:0005634">
    <property type="term" value="C:nucleus"/>
    <property type="evidence" value="ECO:0007669"/>
    <property type="project" value="UniProtKB-SubCell"/>
</dbReference>
<comment type="catalytic activity">
    <reaction evidence="7">
        <text>an adenosine in mRNA + S-adenosyl-L-methionine = an N(1)-methyladenosine in mRNA + S-adenosyl-L-homocysteine + H(+)</text>
        <dbReference type="Rhea" id="RHEA:55392"/>
        <dbReference type="Rhea" id="RHEA-COMP:12414"/>
        <dbReference type="Rhea" id="RHEA-COMP:12415"/>
        <dbReference type="ChEBI" id="CHEBI:15378"/>
        <dbReference type="ChEBI" id="CHEBI:57856"/>
        <dbReference type="ChEBI" id="CHEBI:59789"/>
        <dbReference type="ChEBI" id="CHEBI:74411"/>
        <dbReference type="ChEBI" id="CHEBI:74491"/>
    </reaction>
</comment>
<dbReference type="InterPro" id="IPR049470">
    <property type="entry name" value="TRM61_C"/>
</dbReference>
<gene>
    <name evidence="12" type="ORF">PMAYCL1PPCAC_23705</name>
</gene>
<feature type="region of interest" description="Disordered" evidence="10">
    <location>
        <begin position="277"/>
        <end position="313"/>
    </location>
</feature>
<dbReference type="AlphaFoldDB" id="A0AAN5CZY3"/>
<dbReference type="GO" id="GO:0030488">
    <property type="term" value="P:tRNA methylation"/>
    <property type="evidence" value="ECO:0007669"/>
    <property type="project" value="InterPro"/>
</dbReference>
<name>A0AAN5CZY3_9BILA</name>
<keyword evidence="4 8" id="KW-0949">S-adenosyl-L-methionine</keyword>
<feature type="domain" description="tRNA (adenine(58)-N(1))-methyltransferase catalytic subunit TRM61 C-terminal" evidence="11">
    <location>
        <begin position="81"/>
        <end position="319"/>
    </location>
</feature>
<dbReference type="PROSITE" id="PS51620">
    <property type="entry name" value="SAM_TRM61"/>
    <property type="match status" value="1"/>
</dbReference>
<keyword evidence="13" id="KW-1185">Reference proteome</keyword>
<feature type="binding site" evidence="9">
    <location>
        <begin position="131"/>
        <end position="134"/>
    </location>
    <ligand>
        <name>S-adenosyl-L-methionine</name>
        <dbReference type="ChEBI" id="CHEBI:59789"/>
    </ligand>
</feature>
<dbReference type="GO" id="GO:0031515">
    <property type="term" value="C:tRNA (m1A) methyltransferase complex"/>
    <property type="evidence" value="ECO:0007669"/>
    <property type="project" value="UniProtKB-UniRule"/>
</dbReference>
<comment type="catalytic activity">
    <reaction evidence="8">
        <text>adenosine(58) in tRNA + S-adenosyl-L-methionine = N(1)-methyladenosine(58) in tRNA + S-adenosyl-L-homocysteine + H(+)</text>
        <dbReference type="Rhea" id="RHEA:43152"/>
        <dbReference type="Rhea" id="RHEA-COMP:10365"/>
        <dbReference type="Rhea" id="RHEA-COMP:10366"/>
        <dbReference type="ChEBI" id="CHEBI:15378"/>
        <dbReference type="ChEBI" id="CHEBI:57856"/>
        <dbReference type="ChEBI" id="CHEBI:59789"/>
        <dbReference type="ChEBI" id="CHEBI:74411"/>
        <dbReference type="ChEBI" id="CHEBI:74491"/>
        <dbReference type="EC" id="2.1.1.220"/>
    </reaction>
</comment>
<evidence type="ECO:0000313" key="12">
    <source>
        <dbReference type="EMBL" id="GMR53510.1"/>
    </source>
</evidence>
<feature type="binding site" evidence="9">
    <location>
        <position position="198"/>
    </location>
    <ligand>
        <name>S-adenosyl-L-methionine</name>
        <dbReference type="ChEBI" id="CHEBI:59789"/>
    </ligand>
</feature>
<evidence type="ECO:0000256" key="7">
    <source>
        <dbReference type="ARBA" id="ARBA00048481"/>
    </source>
</evidence>
<feature type="compositionally biased region" description="Polar residues" evidence="10">
    <location>
        <begin position="298"/>
        <end position="311"/>
    </location>
</feature>
<evidence type="ECO:0000256" key="8">
    <source>
        <dbReference type="PIRNR" id="PIRNR017269"/>
    </source>
</evidence>
<comment type="function">
    <text evidence="8">Catalytic subunit of tRNA (adenine-N(1)-)-methyltransferase, which catalyzes the formation of N(1)-methyladenine at position 58 (m1A58) in initiator methionyl-tRNA.</text>
</comment>
<dbReference type="Gene3D" id="3.40.50.150">
    <property type="entry name" value="Vaccinia Virus protein VP39"/>
    <property type="match status" value="1"/>
</dbReference>
<evidence type="ECO:0000256" key="1">
    <source>
        <dbReference type="ARBA" id="ARBA00004123"/>
    </source>
</evidence>
<protein>
    <recommendedName>
        <fullName evidence="8">tRNA (adenine(58)-N(1))-methyltransferase catalytic subunit TRMT61A</fullName>
        <ecNumber evidence="8">2.1.1.220</ecNumber>
    </recommendedName>
</protein>
<dbReference type="EMBL" id="BTRK01000005">
    <property type="protein sequence ID" value="GMR53510.1"/>
    <property type="molecule type" value="Genomic_DNA"/>
</dbReference>